<feature type="domain" description="IrrE N-terminal-like" evidence="1">
    <location>
        <begin position="86"/>
        <end position="151"/>
    </location>
</feature>
<evidence type="ECO:0000259" key="1">
    <source>
        <dbReference type="Pfam" id="PF06114"/>
    </source>
</evidence>
<accession>A0ABQ6VAD1</accession>
<proteinExistence type="predicted"/>
<name>A0ABQ6VAD1_9MICO</name>
<evidence type="ECO:0000313" key="2">
    <source>
        <dbReference type="EMBL" id="KAB1867302.1"/>
    </source>
</evidence>
<dbReference type="EMBL" id="WAAO01000001">
    <property type="protein sequence ID" value="KAB1867302.1"/>
    <property type="molecule type" value="Genomic_DNA"/>
</dbReference>
<dbReference type="Pfam" id="PF06114">
    <property type="entry name" value="Peptidase_M78"/>
    <property type="match status" value="1"/>
</dbReference>
<comment type="caution">
    <text evidence="2">The sequence shown here is derived from an EMBL/GenBank/DDBJ whole genome shotgun (WGS) entry which is preliminary data.</text>
</comment>
<dbReference type="Proteomes" id="UP000478836">
    <property type="component" value="Unassembled WGS sequence"/>
</dbReference>
<protein>
    <submittedName>
        <fullName evidence="2">ImmA/IrrE family metallo-endopeptidase</fullName>
    </submittedName>
</protein>
<sequence>MSHRGGKILVLSPTRRSTSFPEATTLTSITHNHALPRGSRMDIWNLAADLGLTVRERRGTHRSGYAPNSKHIDLTPGMRGRILRGVMCHEIAHHVLGHRPTDFGLIRKRQEAAANIWAAQTLITPEAYADAEHHRDGHITSMAIDLNVPDELVVVYRSTLLRTDTAVYVDPRMGVGQFAHRVEVG</sequence>
<evidence type="ECO:0000313" key="3">
    <source>
        <dbReference type="Proteomes" id="UP000478836"/>
    </source>
</evidence>
<dbReference type="InterPro" id="IPR010359">
    <property type="entry name" value="IrrE_HExxH"/>
</dbReference>
<organism evidence="2 3">
    <name type="scientific">Microbacterium algeriense</name>
    <dbReference type="NCBI Taxonomy" id="2615184"/>
    <lineage>
        <taxon>Bacteria</taxon>
        <taxon>Bacillati</taxon>
        <taxon>Actinomycetota</taxon>
        <taxon>Actinomycetes</taxon>
        <taxon>Micrococcales</taxon>
        <taxon>Microbacteriaceae</taxon>
        <taxon>Microbacterium</taxon>
    </lineage>
</organism>
<gene>
    <name evidence="2" type="ORF">F6A08_05810</name>
</gene>
<reference evidence="3" key="1">
    <citation type="submission" date="2019-09" db="EMBL/GenBank/DDBJ databases">
        <title>Whole genome sequencing of Microbacterium maritypicum.</title>
        <authorList>
            <person name="Lenchi N."/>
        </authorList>
    </citation>
    <scope>NUCLEOTIDE SEQUENCE [LARGE SCALE GENOMIC DNA]</scope>
    <source>
        <strain evidence="3">G1</strain>
    </source>
</reference>
<keyword evidence="3" id="KW-1185">Reference proteome</keyword>